<dbReference type="InterPro" id="IPR023875">
    <property type="entry name" value="DNA_repair_put"/>
</dbReference>
<dbReference type="AlphaFoldDB" id="A0A9D2BJV2"/>
<evidence type="ECO:0000313" key="3">
    <source>
        <dbReference type="Proteomes" id="UP000886890"/>
    </source>
</evidence>
<dbReference type="InterPro" id="IPR025404">
    <property type="entry name" value="DUF4130"/>
</dbReference>
<name>A0A9D2BJV2_9FIRM</name>
<feature type="domain" description="DUF4130" evidence="1">
    <location>
        <begin position="85"/>
        <end position="249"/>
    </location>
</feature>
<evidence type="ECO:0000313" key="2">
    <source>
        <dbReference type="EMBL" id="HIX78072.1"/>
    </source>
</evidence>
<proteinExistence type="predicted"/>
<comment type="caution">
    <text evidence="2">The sequence shown here is derived from an EMBL/GenBank/DDBJ whole genome shotgun (WGS) entry which is preliminary data.</text>
</comment>
<protein>
    <submittedName>
        <fullName evidence="2">TIGR03915 family putative DNA repair protein</fullName>
    </submittedName>
</protein>
<dbReference type="NCBIfam" id="TIGR03915">
    <property type="entry name" value="SAM_7_link_chp"/>
    <property type="match status" value="1"/>
</dbReference>
<sequence length="252" mass="29566">MTIFTCENDLDAMMTCLYDAWASGLGHRRIRLMIEPVLEPELFCDYHHIDADHDKAAKVIRSIQKKISSATWHMVYRCAMAPGSEKLDIIYRFLLYGFSYGNRAMQMFQEASVAAFFALDRRVKNEAHHYREFIRFSSFPGDVLVSHISPRSDVLTLTAPYFADRLPSEYWIIIDDTRHTAAVHPKDGDFYITQLDPEEFARLNVPGQEEDPYPELWKGFFRSVSMKARENYRCQRGFLPLWMRKHMTEFEP</sequence>
<organism evidence="2 3">
    <name type="scientific">Candidatus Fusicatenibacter merdavium</name>
    <dbReference type="NCBI Taxonomy" id="2838600"/>
    <lineage>
        <taxon>Bacteria</taxon>
        <taxon>Bacillati</taxon>
        <taxon>Bacillota</taxon>
        <taxon>Clostridia</taxon>
        <taxon>Lachnospirales</taxon>
        <taxon>Lachnospiraceae</taxon>
        <taxon>Fusicatenibacter</taxon>
    </lineage>
</organism>
<dbReference type="EMBL" id="DXEK01000179">
    <property type="protein sequence ID" value="HIX78072.1"/>
    <property type="molecule type" value="Genomic_DNA"/>
</dbReference>
<accession>A0A9D2BJV2</accession>
<dbReference type="Proteomes" id="UP000886890">
    <property type="component" value="Unassembled WGS sequence"/>
</dbReference>
<gene>
    <name evidence="2" type="ORF">H9734_10840</name>
</gene>
<reference evidence="2" key="2">
    <citation type="submission" date="2021-04" db="EMBL/GenBank/DDBJ databases">
        <authorList>
            <person name="Gilroy R."/>
        </authorList>
    </citation>
    <scope>NUCLEOTIDE SEQUENCE</scope>
    <source>
        <strain evidence="2">CHK183-1962</strain>
    </source>
</reference>
<reference evidence="2" key="1">
    <citation type="journal article" date="2021" name="PeerJ">
        <title>Extensive microbial diversity within the chicken gut microbiome revealed by metagenomics and culture.</title>
        <authorList>
            <person name="Gilroy R."/>
            <person name="Ravi A."/>
            <person name="Getino M."/>
            <person name="Pursley I."/>
            <person name="Horton D.L."/>
            <person name="Alikhan N.F."/>
            <person name="Baker D."/>
            <person name="Gharbi K."/>
            <person name="Hall N."/>
            <person name="Watson M."/>
            <person name="Adriaenssens E.M."/>
            <person name="Foster-Nyarko E."/>
            <person name="Jarju S."/>
            <person name="Secka A."/>
            <person name="Antonio M."/>
            <person name="Oren A."/>
            <person name="Chaudhuri R.R."/>
            <person name="La Ragione R."/>
            <person name="Hildebrand F."/>
            <person name="Pallen M.J."/>
        </authorList>
    </citation>
    <scope>NUCLEOTIDE SEQUENCE</scope>
    <source>
        <strain evidence="2">CHK183-1962</strain>
    </source>
</reference>
<evidence type="ECO:0000259" key="1">
    <source>
        <dbReference type="Pfam" id="PF13566"/>
    </source>
</evidence>
<dbReference type="Pfam" id="PF13566">
    <property type="entry name" value="DUF4130"/>
    <property type="match status" value="1"/>
</dbReference>